<dbReference type="Pfam" id="PF02310">
    <property type="entry name" value="B12-binding"/>
    <property type="match status" value="1"/>
</dbReference>
<gene>
    <name evidence="4" type="ORF">GH808_02780</name>
</gene>
<dbReference type="PROSITE" id="PS51332">
    <property type="entry name" value="B12_BINDING"/>
    <property type="match status" value="1"/>
</dbReference>
<comment type="caution">
    <text evidence="4">The sequence shown here is derived from an EMBL/GenBank/DDBJ whole genome shotgun (WGS) entry which is preliminary data.</text>
</comment>
<dbReference type="SMART" id="SM01018">
    <property type="entry name" value="B12-binding_2"/>
    <property type="match status" value="1"/>
</dbReference>
<evidence type="ECO:0000256" key="1">
    <source>
        <dbReference type="ARBA" id="ARBA00022723"/>
    </source>
</evidence>
<accession>A0ABR6WRZ3</accession>
<evidence type="ECO:0000313" key="4">
    <source>
        <dbReference type="EMBL" id="MBC3803364.1"/>
    </source>
</evidence>
<dbReference type="Pfam" id="PF02607">
    <property type="entry name" value="B12-binding_2"/>
    <property type="match status" value="1"/>
</dbReference>
<organism evidence="4 5">
    <name type="scientific">Acetobacterium fimetarium</name>
    <dbReference type="NCBI Taxonomy" id="52691"/>
    <lineage>
        <taxon>Bacteria</taxon>
        <taxon>Bacillati</taxon>
        <taxon>Bacillota</taxon>
        <taxon>Clostridia</taxon>
        <taxon>Eubacteriales</taxon>
        <taxon>Eubacteriaceae</taxon>
        <taxon>Acetobacterium</taxon>
    </lineage>
</organism>
<keyword evidence="5" id="KW-1185">Reference proteome</keyword>
<dbReference type="Gene3D" id="3.40.50.280">
    <property type="entry name" value="Cobalamin-binding domain"/>
    <property type="match status" value="1"/>
</dbReference>
<dbReference type="SUPFAM" id="SSF52242">
    <property type="entry name" value="Cobalamin (vitamin B12)-binding domain"/>
    <property type="match status" value="1"/>
</dbReference>
<dbReference type="InterPro" id="IPR036724">
    <property type="entry name" value="Cobalamin-bd_sf"/>
</dbReference>
<protein>
    <submittedName>
        <fullName evidence="4">Cobalamin-binding protein</fullName>
    </submittedName>
</protein>
<dbReference type="InterPro" id="IPR050554">
    <property type="entry name" value="Met_Synthase/Corrinoid"/>
</dbReference>
<reference evidence="4 5" key="1">
    <citation type="journal article" date="2020" name="mSystems">
        <title>Defining Genomic and Predicted Metabolic Features of the Acetobacterium Genus.</title>
        <authorList>
            <person name="Ross D.E."/>
            <person name="Marshall C.W."/>
            <person name="Gulliver D."/>
            <person name="May H.D."/>
            <person name="Norman R.S."/>
        </authorList>
    </citation>
    <scope>NUCLEOTIDE SEQUENCE [LARGE SCALE GENOMIC DNA]</scope>
    <source>
        <strain evidence="4 5">DSM 8238</strain>
    </source>
</reference>
<dbReference type="Gene3D" id="1.10.1240.10">
    <property type="entry name" value="Methionine synthase domain"/>
    <property type="match status" value="1"/>
</dbReference>
<keyword evidence="2" id="KW-0170">Cobalt</keyword>
<dbReference type="EMBL" id="WJBC01000003">
    <property type="protein sequence ID" value="MBC3803364.1"/>
    <property type="molecule type" value="Genomic_DNA"/>
</dbReference>
<dbReference type="Proteomes" id="UP000603234">
    <property type="component" value="Unassembled WGS sequence"/>
</dbReference>
<sequence length="217" mass="24148">MIKDEIVEAVRNLDEDLVLNLVSQAVADGLTRKEIIRYVILGMNEIGILYESLDYYIADLIMAGCVFKSVLNFFDDLKQTGSSLTATERTGRILIGTVENDIHDIGKSIFTNLALTEGYEVIDLGVDVKPDRFFEEALTTKPDILAMSGIISNAIKSMTETVNLFKKNFIRNDFKIIIGGLSLSDDLLNYIGADFATKSAETGITKCNEWMREKNGQ</sequence>
<dbReference type="SUPFAM" id="SSF47644">
    <property type="entry name" value="Methionine synthase domain"/>
    <property type="match status" value="1"/>
</dbReference>
<dbReference type="PANTHER" id="PTHR45833:SF1">
    <property type="entry name" value="METHIONINE SYNTHASE"/>
    <property type="match status" value="1"/>
</dbReference>
<dbReference type="PANTHER" id="PTHR45833">
    <property type="entry name" value="METHIONINE SYNTHASE"/>
    <property type="match status" value="1"/>
</dbReference>
<feature type="domain" description="B12-binding" evidence="3">
    <location>
        <begin position="90"/>
        <end position="217"/>
    </location>
</feature>
<dbReference type="InterPro" id="IPR003759">
    <property type="entry name" value="Cbl-bd_cap"/>
</dbReference>
<dbReference type="InterPro" id="IPR006158">
    <property type="entry name" value="Cobalamin-bd"/>
</dbReference>
<proteinExistence type="predicted"/>
<name>A0ABR6WRZ3_9FIRM</name>
<dbReference type="RefSeq" id="WP_186841293.1">
    <property type="nucleotide sequence ID" value="NZ_WJBC01000003.1"/>
</dbReference>
<evidence type="ECO:0000259" key="3">
    <source>
        <dbReference type="PROSITE" id="PS51332"/>
    </source>
</evidence>
<evidence type="ECO:0000313" key="5">
    <source>
        <dbReference type="Proteomes" id="UP000603234"/>
    </source>
</evidence>
<dbReference type="InterPro" id="IPR036594">
    <property type="entry name" value="Meth_synthase_dom"/>
</dbReference>
<evidence type="ECO:0000256" key="2">
    <source>
        <dbReference type="ARBA" id="ARBA00023285"/>
    </source>
</evidence>
<keyword evidence="1" id="KW-0479">Metal-binding</keyword>